<dbReference type="EMBL" id="AP024412">
    <property type="protein sequence ID" value="BCR36558.1"/>
    <property type="molecule type" value="Genomic_DNA"/>
</dbReference>
<evidence type="ECO:0000256" key="4">
    <source>
        <dbReference type="PROSITE-ProRule" id="PRU00182"/>
    </source>
</evidence>
<gene>
    <name evidence="7" type="primary">rluA</name>
    <name evidence="7" type="ORF">MPAN_014510</name>
</gene>
<dbReference type="EC" id="5.4.99.-" evidence="5"/>
<dbReference type="PANTHER" id="PTHR47683">
    <property type="entry name" value="PSEUDOURIDINE SYNTHASE FAMILY PROTEIN-RELATED"/>
    <property type="match status" value="1"/>
</dbReference>
<dbReference type="GO" id="GO:0120159">
    <property type="term" value="F:rRNA pseudouridine synthase activity"/>
    <property type="evidence" value="ECO:0007669"/>
    <property type="project" value="UniProtKB-ARBA"/>
</dbReference>
<dbReference type="GO" id="GO:0003723">
    <property type="term" value="F:RNA binding"/>
    <property type="evidence" value="ECO:0007669"/>
    <property type="project" value="UniProtKB-KW"/>
</dbReference>
<dbReference type="InterPro" id="IPR000748">
    <property type="entry name" value="PsdUridine_synth_RsuA/RluB/E/F"/>
</dbReference>
<dbReference type="RefSeq" id="WP_176239382.1">
    <property type="nucleotide sequence ID" value="NZ_AP024412.1"/>
</dbReference>
<dbReference type="InterPro" id="IPR020094">
    <property type="entry name" value="TruA/RsuA/RluB/E/F_N"/>
</dbReference>
<dbReference type="Pfam" id="PF01479">
    <property type="entry name" value="S4"/>
    <property type="match status" value="1"/>
</dbReference>
<dbReference type="AlphaFoldDB" id="A0A7U9THH4"/>
<organism evidence="7 8">
    <name type="scientific">Mariniplasma anaerobium</name>
    <dbReference type="NCBI Taxonomy" id="2735436"/>
    <lineage>
        <taxon>Bacteria</taxon>
        <taxon>Bacillati</taxon>
        <taxon>Mycoplasmatota</taxon>
        <taxon>Mollicutes</taxon>
        <taxon>Acholeplasmatales</taxon>
        <taxon>Acholeplasmataceae</taxon>
        <taxon>Mariniplasma</taxon>
    </lineage>
</organism>
<dbReference type="PANTHER" id="PTHR47683:SF4">
    <property type="entry name" value="PSEUDOURIDINE SYNTHASE"/>
    <property type="match status" value="1"/>
</dbReference>
<evidence type="ECO:0000259" key="6">
    <source>
        <dbReference type="SMART" id="SM00363"/>
    </source>
</evidence>
<evidence type="ECO:0000256" key="5">
    <source>
        <dbReference type="RuleBase" id="RU003887"/>
    </source>
</evidence>
<reference evidence="7" key="1">
    <citation type="submission" date="2021-01" db="EMBL/GenBank/DDBJ databases">
        <title>Draft genome sequence of Acholeplasmataceae bacterium strain Mahy22.</title>
        <authorList>
            <person name="Watanabe M."/>
            <person name="Kojima H."/>
            <person name="Fukui M."/>
        </authorList>
    </citation>
    <scope>NUCLEOTIDE SEQUENCE</scope>
    <source>
        <strain evidence="7">Mahy22</strain>
    </source>
</reference>
<feature type="domain" description="RNA-binding S4" evidence="6">
    <location>
        <begin position="1"/>
        <end position="59"/>
    </location>
</feature>
<dbReference type="CDD" id="cd00165">
    <property type="entry name" value="S4"/>
    <property type="match status" value="1"/>
</dbReference>
<dbReference type="Gene3D" id="3.30.70.1560">
    <property type="entry name" value="Alpha-L RNA-binding motif"/>
    <property type="match status" value="1"/>
</dbReference>
<sequence length="228" mass="26415">MRVDKFLSQMKFCSRKQAKSFIKSHKIIIDNHQIFDADFSFEPSLEKISIDDELIFYEDTIYLALNKPKGYVSANKDEMHPCVIDLIKKPFDRFDFKIAGRLDIDTEGLMILSTDGKFVHEITHPNHHLPKTYIAVLDKKFTDANLLLNGIEIVDGHQKPFIAKALDIKTNGKEVSIVIDEGKFHQVKRMFLKVGYEVIYLKRIQIGNLKLKDLFPGTYIQVRKDEIL</sequence>
<dbReference type="SUPFAM" id="SSF55120">
    <property type="entry name" value="Pseudouridine synthase"/>
    <property type="match status" value="1"/>
</dbReference>
<evidence type="ECO:0000256" key="1">
    <source>
        <dbReference type="ARBA" id="ARBA00008348"/>
    </source>
</evidence>
<protein>
    <recommendedName>
        <fullName evidence="5">Pseudouridine synthase</fullName>
        <ecNumber evidence="5">5.4.99.-</ecNumber>
    </recommendedName>
</protein>
<dbReference type="GO" id="GO:0000455">
    <property type="term" value="P:enzyme-directed rRNA pseudouridine synthesis"/>
    <property type="evidence" value="ECO:0007669"/>
    <property type="project" value="UniProtKB-ARBA"/>
</dbReference>
<dbReference type="InterPro" id="IPR002942">
    <property type="entry name" value="S4_RNA-bd"/>
</dbReference>
<dbReference type="PROSITE" id="PS50889">
    <property type="entry name" value="S4"/>
    <property type="match status" value="1"/>
</dbReference>
<keyword evidence="3 5" id="KW-0413">Isomerase</keyword>
<comment type="similarity">
    <text evidence="1 5">Belongs to the pseudouridine synthase RsuA family.</text>
</comment>
<name>A0A7U9THH4_9MOLU</name>
<evidence type="ECO:0000256" key="2">
    <source>
        <dbReference type="ARBA" id="ARBA00022884"/>
    </source>
</evidence>
<evidence type="ECO:0000313" key="8">
    <source>
        <dbReference type="Proteomes" id="UP000620133"/>
    </source>
</evidence>
<accession>A0A7U9THH4</accession>
<dbReference type="Gene3D" id="3.30.70.580">
    <property type="entry name" value="Pseudouridine synthase I, catalytic domain, N-terminal subdomain"/>
    <property type="match status" value="1"/>
</dbReference>
<evidence type="ECO:0000313" key="7">
    <source>
        <dbReference type="EMBL" id="BCR36558.1"/>
    </source>
</evidence>
<dbReference type="InterPro" id="IPR042092">
    <property type="entry name" value="PsdUridine_s_RsuA/RluB/E/F_cat"/>
</dbReference>
<dbReference type="PROSITE" id="PS01149">
    <property type="entry name" value="PSI_RSU"/>
    <property type="match status" value="1"/>
</dbReference>
<dbReference type="Pfam" id="PF00849">
    <property type="entry name" value="PseudoU_synth_2"/>
    <property type="match status" value="1"/>
</dbReference>
<dbReference type="KEGG" id="manr:MPAN_014510"/>
<dbReference type="InterPro" id="IPR036986">
    <property type="entry name" value="S4_RNA-bd_sf"/>
</dbReference>
<dbReference type="Proteomes" id="UP000620133">
    <property type="component" value="Chromosome"/>
</dbReference>
<dbReference type="InterPro" id="IPR018496">
    <property type="entry name" value="PsdUridine_synth_RsuA/RluB_CS"/>
</dbReference>
<evidence type="ECO:0000256" key="3">
    <source>
        <dbReference type="ARBA" id="ARBA00023235"/>
    </source>
</evidence>
<dbReference type="SMART" id="SM00363">
    <property type="entry name" value="S4"/>
    <property type="match status" value="1"/>
</dbReference>
<dbReference type="InterPro" id="IPR006145">
    <property type="entry name" value="PsdUridine_synth_RsuA/RluA"/>
</dbReference>
<keyword evidence="8" id="KW-1185">Reference proteome</keyword>
<dbReference type="Gene3D" id="3.10.290.10">
    <property type="entry name" value="RNA-binding S4 domain"/>
    <property type="match status" value="1"/>
</dbReference>
<dbReference type="SUPFAM" id="SSF55174">
    <property type="entry name" value="Alpha-L RNA-binding motif"/>
    <property type="match status" value="1"/>
</dbReference>
<proteinExistence type="inferred from homology"/>
<dbReference type="InterPro" id="IPR020103">
    <property type="entry name" value="PsdUridine_synth_cat_dom_sf"/>
</dbReference>
<dbReference type="InterPro" id="IPR050343">
    <property type="entry name" value="RsuA_PseudoU_synthase"/>
</dbReference>
<dbReference type="NCBIfam" id="TIGR00093">
    <property type="entry name" value="pseudouridine synthase"/>
    <property type="match status" value="1"/>
</dbReference>
<keyword evidence="2 4" id="KW-0694">RNA-binding</keyword>